<reference evidence="5 6" key="1">
    <citation type="submission" date="2016-09" db="EMBL/GenBank/DDBJ databases">
        <title>The draft genome of Dichanthelium oligosanthes: A C3 panicoid grass species.</title>
        <authorList>
            <person name="Studer A.J."/>
            <person name="Schnable J.C."/>
            <person name="Brutnell T.P."/>
        </authorList>
    </citation>
    <scope>NUCLEOTIDE SEQUENCE [LARGE SCALE GENOMIC DNA]</scope>
    <source>
        <strain evidence="6">cv. Kellogg 1175</strain>
        <tissue evidence="5">Leaf</tissue>
    </source>
</reference>
<dbReference type="PRINTS" id="PR00463">
    <property type="entry name" value="EP450I"/>
</dbReference>
<dbReference type="STRING" id="888268.A0A1E5V166"/>
<name>A0A1E5V166_9POAL</name>
<comment type="caution">
    <text evidence="5">The sequence shown here is derived from an EMBL/GenBank/DDBJ whole genome shotgun (WGS) entry which is preliminary data.</text>
</comment>
<keyword evidence="4" id="KW-1133">Transmembrane helix</keyword>
<dbReference type="EMBL" id="LWDX02055207">
    <property type="protein sequence ID" value="OEL18906.1"/>
    <property type="molecule type" value="Genomic_DNA"/>
</dbReference>
<dbReference type="InterPro" id="IPR017972">
    <property type="entry name" value="Cyt_P450_CS"/>
</dbReference>
<sequence>MVAVELSPYLPLLPLLVILFVFLALSRGKDAWQRLRLPPGPWALPVIGHLHHLAGAPPHRALRDLARRHGPLMMLRFCELPVVVASSPDAAREIMKTHDVSFASRPVGPMLQLVFQGAPGLIFAPYGEGWRQLRKICALELLSARRVHSFRPVREHELGRLLRSVASASAAAAGAPVNLTERLKAFTADSTVRAIIGSRSEHRDAFFRLLKEALKIIPGLTLPDLFPSSRLAMLLSRVPRKIERRRAGMLAIIDPIIRDHQDRRRAAGIDEDEDLLDVLLRLQEEMDFQDPLTTANIKSVIADLFSAGGETTATTLQWAMAELMRNPPVMRKAQDEVRRALAGDEKVTEDSLATLHYLRLVIKETLRLHPPAPLLLPRECRAPCQVLGHDVPRGAMVLVNAWAIGRDPAHWEAPDDFVPERFERTGRDFKGLDFEFIPFGAGRRMCPGTAFALAHLELALAALLLHFDWELPEGMVAEEMDMAEAVAISAPPRSDLVLIEAAMDADLQLCLLLALLLAIPLVLSTARRPASRGHGASVRLPPGPWALPVIGHLHHLAGALPHRALRDLARRHGPLMALRFGELRAVVASSPAAAREIMKAHDAAFASRPLSPMMELGYQGADGIIFAPYGDDWRQLRRVCTQELLSAHRVQSLRAVREDEVRRLLRAVAAAAAAGVPSTVNLSEGISGYVADATVRAIIGSRFRDRDAYLRLLQEGLKIMPGMTLPDLFPSSRLARLVSSVPGRLNRHGRIMREFIDTIIEEHQQSRISREDDDHQEEDLLDVLLRLQKEVDFQYPLTNENIKNILLDMFGAGNESTATTLQWTMAEVIRNPRVMQKAQDEVRRVLAGHDKVTEEILPNLHYLPLIVKETLRLHPPAPLLLPRKCGSPCQKVLGFDVPEETMVIVNAWAIARDPAHWDESDEFSPERFERDGRDFRGSDFEFVPFGAGRRMCPGMAFGLAHVELAVAALLFHFDWKLPGGMAAEELDMSEAFGVTTQRRADLVVVPIPRIPVPTE</sequence>
<keyword evidence="3" id="KW-0408">Iron</keyword>
<dbReference type="PANTHER" id="PTHR47955:SF21">
    <property type="entry name" value="OS06G0642300 PROTEIN"/>
    <property type="match status" value="1"/>
</dbReference>
<dbReference type="InterPro" id="IPR002401">
    <property type="entry name" value="Cyt_P450_E_grp-I"/>
</dbReference>
<protein>
    <submittedName>
        <fullName evidence="5">Premnaspirodiene oxygenase</fullName>
    </submittedName>
</protein>
<evidence type="ECO:0000313" key="5">
    <source>
        <dbReference type="EMBL" id="OEL18906.1"/>
    </source>
</evidence>
<dbReference type="PRINTS" id="PR00385">
    <property type="entry name" value="P450"/>
</dbReference>
<feature type="transmembrane region" description="Helical" evidence="4">
    <location>
        <begin position="6"/>
        <end position="26"/>
    </location>
</feature>
<dbReference type="GO" id="GO:0020037">
    <property type="term" value="F:heme binding"/>
    <property type="evidence" value="ECO:0007669"/>
    <property type="project" value="InterPro"/>
</dbReference>
<dbReference type="GO" id="GO:0016705">
    <property type="term" value="F:oxidoreductase activity, acting on paired donors, with incorporation or reduction of molecular oxygen"/>
    <property type="evidence" value="ECO:0007669"/>
    <property type="project" value="InterPro"/>
</dbReference>
<dbReference type="PROSITE" id="PS00086">
    <property type="entry name" value="CYTOCHROME_P450"/>
    <property type="match status" value="2"/>
</dbReference>
<dbReference type="FunFam" id="1.10.630.10:FF:000064">
    <property type="entry name" value="Cytochrome P450 monooxygenase"/>
    <property type="match status" value="2"/>
</dbReference>
<evidence type="ECO:0000256" key="2">
    <source>
        <dbReference type="ARBA" id="ARBA00022723"/>
    </source>
</evidence>
<dbReference type="PANTHER" id="PTHR47955">
    <property type="entry name" value="CYTOCHROME P450 FAMILY 71 PROTEIN"/>
    <property type="match status" value="1"/>
</dbReference>
<dbReference type="Gene3D" id="1.10.630.10">
    <property type="entry name" value="Cytochrome P450"/>
    <property type="match status" value="2"/>
</dbReference>
<dbReference type="AlphaFoldDB" id="A0A1E5V166"/>
<gene>
    <name evidence="5" type="ORF">BAE44_0020074</name>
</gene>
<dbReference type="InterPro" id="IPR001128">
    <property type="entry name" value="Cyt_P450"/>
</dbReference>
<dbReference type="GO" id="GO:0004497">
    <property type="term" value="F:monooxygenase activity"/>
    <property type="evidence" value="ECO:0007669"/>
    <property type="project" value="InterPro"/>
</dbReference>
<dbReference type="Pfam" id="PF00067">
    <property type="entry name" value="p450"/>
    <property type="match status" value="2"/>
</dbReference>
<organism evidence="5 6">
    <name type="scientific">Dichanthelium oligosanthes</name>
    <dbReference type="NCBI Taxonomy" id="888268"/>
    <lineage>
        <taxon>Eukaryota</taxon>
        <taxon>Viridiplantae</taxon>
        <taxon>Streptophyta</taxon>
        <taxon>Embryophyta</taxon>
        <taxon>Tracheophyta</taxon>
        <taxon>Spermatophyta</taxon>
        <taxon>Magnoliopsida</taxon>
        <taxon>Liliopsida</taxon>
        <taxon>Poales</taxon>
        <taxon>Poaceae</taxon>
        <taxon>PACMAD clade</taxon>
        <taxon>Panicoideae</taxon>
        <taxon>Panicodae</taxon>
        <taxon>Paniceae</taxon>
        <taxon>Dichantheliinae</taxon>
        <taxon>Dichanthelium</taxon>
    </lineage>
</organism>
<keyword evidence="4" id="KW-0472">Membrane</keyword>
<keyword evidence="6" id="KW-1185">Reference proteome</keyword>
<evidence type="ECO:0000256" key="1">
    <source>
        <dbReference type="ARBA" id="ARBA00010617"/>
    </source>
</evidence>
<evidence type="ECO:0000256" key="3">
    <source>
        <dbReference type="ARBA" id="ARBA00023004"/>
    </source>
</evidence>
<dbReference type="InterPro" id="IPR036396">
    <property type="entry name" value="Cyt_P450_sf"/>
</dbReference>
<dbReference type="OrthoDB" id="1470350at2759"/>
<accession>A0A1E5V166</accession>
<keyword evidence="4" id="KW-0812">Transmembrane</keyword>
<keyword evidence="2" id="KW-0479">Metal-binding</keyword>
<proteinExistence type="inferred from homology"/>
<comment type="similarity">
    <text evidence="1">Belongs to the cytochrome P450 family.</text>
</comment>
<dbReference type="SUPFAM" id="SSF48264">
    <property type="entry name" value="Cytochrome P450"/>
    <property type="match status" value="2"/>
</dbReference>
<evidence type="ECO:0000256" key="4">
    <source>
        <dbReference type="SAM" id="Phobius"/>
    </source>
</evidence>
<dbReference type="GO" id="GO:0005506">
    <property type="term" value="F:iron ion binding"/>
    <property type="evidence" value="ECO:0007669"/>
    <property type="project" value="InterPro"/>
</dbReference>
<evidence type="ECO:0000313" key="6">
    <source>
        <dbReference type="Proteomes" id="UP000095767"/>
    </source>
</evidence>
<dbReference type="Proteomes" id="UP000095767">
    <property type="component" value="Unassembled WGS sequence"/>
</dbReference>